<evidence type="ECO:0000256" key="1">
    <source>
        <dbReference type="SAM" id="MobiDB-lite"/>
    </source>
</evidence>
<sequence length="102" mass="11107">MSGSSNTARHDWSHAPHYCPPQYTRSHDGPNGLTYTCDYDGAISVTVNGLPFARTWWSIGGDAVTDFSPAAKAQLGSWDGQFDTDLAAWLTTRSTTPVDLTR</sequence>
<keyword evidence="3" id="KW-1185">Reference proteome</keyword>
<evidence type="ECO:0000313" key="2">
    <source>
        <dbReference type="EMBL" id="MFG6417198.1"/>
    </source>
</evidence>
<proteinExistence type="predicted"/>
<dbReference type="Proteomes" id="UP001606300">
    <property type="component" value="Unassembled WGS sequence"/>
</dbReference>
<feature type="region of interest" description="Disordered" evidence="1">
    <location>
        <begin position="1"/>
        <end position="23"/>
    </location>
</feature>
<dbReference type="RefSeq" id="WP_394473257.1">
    <property type="nucleotide sequence ID" value="NZ_JBIGHY010000018.1"/>
</dbReference>
<protein>
    <submittedName>
        <fullName evidence="2">Uncharacterized protein</fullName>
    </submittedName>
</protein>
<gene>
    <name evidence="2" type="ORF">ACG02S_25205</name>
</gene>
<evidence type="ECO:0000313" key="3">
    <source>
        <dbReference type="Proteomes" id="UP001606300"/>
    </source>
</evidence>
<name>A0ABW7EX52_9BURK</name>
<accession>A0ABW7EX52</accession>
<comment type="caution">
    <text evidence="2">The sequence shown here is derived from an EMBL/GenBank/DDBJ whole genome shotgun (WGS) entry which is preliminary data.</text>
</comment>
<reference evidence="2 3" key="1">
    <citation type="submission" date="2024-09" db="EMBL/GenBank/DDBJ databases">
        <title>Novel species of the genus Pelomonas and Roseateles isolated from streams.</title>
        <authorList>
            <person name="Lu H."/>
        </authorList>
    </citation>
    <scope>NUCLEOTIDE SEQUENCE [LARGE SCALE GENOMIC DNA]</scope>
    <source>
        <strain evidence="2 3">DC23W</strain>
    </source>
</reference>
<dbReference type="EMBL" id="JBIGHY010000018">
    <property type="protein sequence ID" value="MFG6417198.1"/>
    <property type="molecule type" value="Genomic_DNA"/>
</dbReference>
<organism evidence="2 3">
    <name type="scientific">Pelomonas dachongensis</name>
    <dbReference type="NCBI Taxonomy" id="3299029"/>
    <lineage>
        <taxon>Bacteria</taxon>
        <taxon>Pseudomonadati</taxon>
        <taxon>Pseudomonadota</taxon>
        <taxon>Betaproteobacteria</taxon>
        <taxon>Burkholderiales</taxon>
        <taxon>Sphaerotilaceae</taxon>
        <taxon>Roseateles</taxon>
    </lineage>
</organism>